<keyword evidence="5 6" id="KW-0472">Membrane</keyword>
<keyword evidence="3 6" id="KW-0812">Transmembrane</keyword>
<comment type="caution">
    <text evidence="7">The sequence shown here is derived from an EMBL/GenBank/DDBJ whole genome shotgun (WGS) entry which is preliminary data.</text>
</comment>
<dbReference type="OrthoDB" id="5241646at2"/>
<gene>
    <name evidence="7" type="ORF">CLV47_105222</name>
</gene>
<feature type="transmembrane region" description="Helical" evidence="6">
    <location>
        <begin position="142"/>
        <end position="161"/>
    </location>
</feature>
<feature type="transmembrane region" description="Helical" evidence="6">
    <location>
        <begin position="213"/>
        <end position="234"/>
    </location>
</feature>
<dbReference type="EMBL" id="PVUE01000005">
    <property type="protein sequence ID" value="PRZ42600.1"/>
    <property type="molecule type" value="Genomic_DNA"/>
</dbReference>
<reference evidence="7 8" key="1">
    <citation type="submission" date="2018-03" db="EMBL/GenBank/DDBJ databases">
        <title>Genomic Encyclopedia of Archaeal and Bacterial Type Strains, Phase II (KMG-II): from individual species to whole genera.</title>
        <authorList>
            <person name="Goeker M."/>
        </authorList>
    </citation>
    <scope>NUCLEOTIDE SEQUENCE [LARGE SCALE GENOMIC DNA]</scope>
    <source>
        <strain evidence="7 8">DSM 100065</strain>
    </source>
</reference>
<evidence type="ECO:0000313" key="8">
    <source>
        <dbReference type="Proteomes" id="UP000237752"/>
    </source>
</evidence>
<dbReference type="RefSeq" id="WP_106348620.1">
    <property type="nucleotide sequence ID" value="NZ_PVUE01000005.1"/>
</dbReference>
<evidence type="ECO:0000256" key="1">
    <source>
        <dbReference type="ARBA" id="ARBA00004651"/>
    </source>
</evidence>
<keyword evidence="2" id="KW-1003">Cell membrane</keyword>
<evidence type="ECO:0000256" key="6">
    <source>
        <dbReference type="SAM" id="Phobius"/>
    </source>
</evidence>
<organism evidence="7 8">
    <name type="scientific">Antricoccus suffuscus</name>
    <dbReference type="NCBI Taxonomy" id="1629062"/>
    <lineage>
        <taxon>Bacteria</taxon>
        <taxon>Bacillati</taxon>
        <taxon>Actinomycetota</taxon>
        <taxon>Actinomycetes</taxon>
        <taxon>Geodermatophilales</taxon>
        <taxon>Antricoccaceae</taxon>
        <taxon>Antricoccus</taxon>
    </lineage>
</organism>
<feature type="transmembrane region" description="Helical" evidence="6">
    <location>
        <begin position="64"/>
        <end position="90"/>
    </location>
</feature>
<comment type="subcellular location">
    <subcellularLocation>
        <location evidence="1">Cell membrane</location>
        <topology evidence="1">Multi-pass membrane protein</topology>
    </subcellularLocation>
</comment>
<dbReference type="Proteomes" id="UP000237752">
    <property type="component" value="Unassembled WGS sequence"/>
</dbReference>
<evidence type="ECO:0000256" key="5">
    <source>
        <dbReference type="ARBA" id="ARBA00023136"/>
    </source>
</evidence>
<accession>A0A2T1A1W1</accession>
<evidence type="ECO:0000256" key="4">
    <source>
        <dbReference type="ARBA" id="ARBA00022989"/>
    </source>
</evidence>
<name>A0A2T1A1W1_9ACTN</name>
<dbReference type="AlphaFoldDB" id="A0A2T1A1W1"/>
<evidence type="ECO:0000313" key="7">
    <source>
        <dbReference type="EMBL" id="PRZ42600.1"/>
    </source>
</evidence>
<sequence length="319" mass="36009">MPEMPSMTGPMWMPTRPPTWLRLLIWHPQPIPVFLVLCIVAAVLYLLGVTTLRRRSVEWPVSRTISFIVGLLLIVAVTSTGVGGYAMVLFSVHMSQHMVLNMVAPLFLLMGSPITLALRALPSTDPSRRALLTLLHSRFARVISHPGFTIPLFLVSLYGVYFTPALDWAMSGWLTHNLMIAHFVLVGLLFFWPIMGVDPSPRRRSHPVRIGELLLTLPFHAFFGISIMMSTQMLNTYFMHVPPGWSVNPIDDQYAGGGIAWAFSEVPTLIVIGAVFLQWVRSDDRSARRRDRQADRDDDAELTRYNERLAALARFESTR</sequence>
<protein>
    <submittedName>
        <fullName evidence="7">Putative copper resistance protein D</fullName>
    </submittedName>
</protein>
<keyword evidence="4 6" id="KW-1133">Transmembrane helix</keyword>
<evidence type="ECO:0000256" key="2">
    <source>
        <dbReference type="ARBA" id="ARBA00022475"/>
    </source>
</evidence>
<feature type="transmembrane region" description="Helical" evidence="6">
    <location>
        <begin position="254"/>
        <end position="280"/>
    </location>
</feature>
<keyword evidence="8" id="KW-1185">Reference proteome</keyword>
<dbReference type="InterPro" id="IPR019108">
    <property type="entry name" value="Caa3_assmbl_CtaG-rel"/>
</dbReference>
<proteinExistence type="predicted"/>
<dbReference type="GO" id="GO:0005886">
    <property type="term" value="C:plasma membrane"/>
    <property type="evidence" value="ECO:0007669"/>
    <property type="project" value="UniProtKB-SubCell"/>
</dbReference>
<evidence type="ECO:0000256" key="3">
    <source>
        <dbReference type="ARBA" id="ARBA00022692"/>
    </source>
</evidence>
<feature type="transmembrane region" description="Helical" evidence="6">
    <location>
        <begin position="31"/>
        <end position="52"/>
    </location>
</feature>
<feature type="transmembrane region" description="Helical" evidence="6">
    <location>
        <begin position="102"/>
        <end position="121"/>
    </location>
</feature>
<feature type="transmembrane region" description="Helical" evidence="6">
    <location>
        <begin position="173"/>
        <end position="192"/>
    </location>
</feature>
<dbReference type="Pfam" id="PF09678">
    <property type="entry name" value="Caa3_CtaG"/>
    <property type="match status" value="1"/>
</dbReference>